<dbReference type="AlphaFoldDB" id="A0A2T3FUF8"/>
<accession>A0A2T3FUF8</accession>
<dbReference type="EMBL" id="PYLO01000001">
    <property type="protein sequence ID" value="PST38884.1"/>
    <property type="molecule type" value="Genomic_DNA"/>
</dbReference>
<protein>
    <submittedName>
        <fullName evidence="2">SUF system NifU family Fe-S cluster assembly protein</fullName>
    </submittedName>
</protein>
<dbReference type="Proteomes" id="UP000241048">
    <property type="component" value="Unassembled WGS sequence"/>
</dbReference>
<evidence type="ECO:0000313" key="2">
    <source>
        <dbReference type="EMBL" id="PST38884.1"/>
    </source>
</evidence>
<keyword evidence="3" id="KW-1185">Reference proteome</keyword>
<dbReference type="NCBIfam" id="TIGR01994">
    <property type="entry name" value="SUF_scaf_2"/>
    <property type="match status" value="1"/>
</dbReference>
<dbReference type="Gene3D" id="3.90.1010.10">
    <property type="match status" value="1"/>
</dbReference>
<dbReference type="GO" id="GO:0016226">
    <property type="term" value="P:iron-sulfur cluster assembly"/>
    <property type="evidence" value="ECO:0007669"/>
    <property type="project" value="InterPro"/>
</dbReference>
<feature type="domain" description="NIF system FeS cluster assembly NifU N-terminal" evidence="1">
    <location>
        <begin position="7"/>
        <end position="89"/>
    </location>
</feature>
<dbReference type="SUPFAM" id="SSF82649">
    <property type="entry name" value="SufE/NifU"/>
    <property type="match status" value="1"/>
</dbReference>
<organism evidence="2 3">
    <name type="scientific">Clostridium fessum</name>
    <dbReference type="NCBI Taxonomy" id="2126740"/>
    <lineage>
        <taxon>Bacteria</taxon>
        <taxon>Bacillati</taxon>
        <taxon>Bacillota</taxon>
        <taxon>Clostridia</taxon>
        <taxon>Eubacteriales</taxon>
        <taxon>Clostridiaceae</taxon>
        <taxon>Clostridium</taxon>
    </lineage>
</organism>
<dbReference type="CDD" id="cd06664">
    <property type="entry name" value="IscU_like"/>
    <property type="match status" value="1"/>
</dbReference>
<proteinExistence type="predicted"/>
<name>A0A2T3FUF8_9CLOT</name>
<comment type="caution">
    <text evidence="2">The sequence shown here is derived from an EMBL/GenBank/DDBJ whole genome shotgun (WGS) entry which is preliminary data.</text>
</comment>
<evidence type="ECO:0000259" key="1">
    <source>
        <dbReference type="Pfam" id="PF01592"/>
    </source>
</evidence>
<dbReference type="PANTHER" id="PTHR10093">
    <property type="entry name" value="IRON-SULFUR CLUSTER ASSEMBLY ENZYME NIFU HOMOLOG"/>
    <property type="match status" value="1"/>
</dbReference>
<dbReference type="GO" id="GO:0005506">
    <property type="term" value="F:iron ion binding"/>
    <property type="evidence" value="ECO:0007669"/>
    <property type="project" value="InterPro"/>
</dbReference>
<dbReference type="Pfam" id="PF01592">
    <property type="entry name" value="NifU_N"/>
    <property type="match status" value="1"/>
</dbReference>
<gene>
    <name evidence="2" type="ORF">C7U56_02835</name>
</gene>
<evidence type="ECO:0000313" key="3">
    <source>
        <dbReference type="Proteomes" id="UP000241048"/>
    </source>
</evidence>
<dbReference type="InterPro" id="IPR002871">
    <property type="entry name" value="NIF_FeS_clus_asmbl_NifU_N"/>
</dbReference>
<dbReference type="GeneID" id="79841509"/>
<dbReference type="RefSeq" id="WP_107000051.1">
    <property type="nucleotide sequence ID" value="NZ_DBFBUD010000077.1"/>
</dbReference>
<sequence length="144" mass="15939">MENRTFYNEILTDHNLHPLHKEKLPDANLVLEGVNPSCGDDIILQLKVEDGQVVDGAFEGSGCAISQASADIMLDLIIGKSEEEARHLADLFLRMIKGEAGENEIEELEEAGALVDVSHMPARVKCAVLGWHTMEEMLDKENEK</sequence>
<dbReference type="GO" id="GO:0051536">
    <property type="term" value="F:iron-sulfur cluster binding"/>
    <property type="evidence" value="ECO:0007669"/>
    <property type="project" value="InterPro"/>
</dbReference>
<reference evidence="2 3" key="1">
    <citation type="submission" date="2018-03" db="EMBL/GenBank/DDBJ databases">
        <title>Lachnoclostridium SNUG30386 gen.nov., sp.nov., isolated from human faeces.</title>
        <authorList>
            <person name="Seo B."/>
            <person name="Jeon K."/>
            <person name="Ko G."/>
        </authorList>
    </citation>
    <scope>NUCLEOTIDE SEQUENCE [LARGE SCALE GENOMIC DNA]</scope>
    <source>
        <strain evidence="2 3">SNUG30386</strain>
    </source>
</reference>